<dbReference type="Proteomes" id="UP000791440">
    <property type="component" value="Unassembled WGS sequence"/>
</dbReference>
<evidence type="ECO:0000313" key="3">
    <source>
        <dbReference type="Proteomes" id="UP000791440"/>
    </source>
</evidence>
<dbReference type="PANTHER" id="PTHR47331">
    <property type="entry name" value="PHD-TYPE DOMAIN-CONTAINING PROTEIN"/>
    <property type="match status" value="1"/>
</dbReference>
<comment type="caution">
    <text evidence="2">The sequence shown here is derived from an EMBL/GenBank/DDBJ whole genome shotgun (WGS) entry which is preliminary data.</text>
</comment>
<sequence>MEYLHQLQARAKWTTPSTPIQLGTVVVIIGDNSPPLSWPLGMVEAFHPSKDGATRVVTVRTSKGSFVRPVVRLCPLPSQ</sequence>
<dbReference type="AlphaFoldDB" id="A0A922CQQ0"/>
<evidence type="ECO:0000313" key="2">
    <source>
        <dbReference type="EMBL" id="KAG6455945.1"/>
    </source>
</evidence>
<organism evidence="2 3">
    <name type="scientific">Manduca sexta</name>
    <name type="common">Tobacco hawkmoth</name>
    <name type="synonym">Tobacco hornworm</name>
    <dbReference type="NCBI Taxonomy" id="7130"/>
    <lineage>
        <taxon>Eukaryota</taxon>
        <taxon>Metazoa</taxon>
        <taxon>Ecdysozoa</taxon>
        <taxon>Arthropoda</taxon>
        <taxon>Hexapoda</taxon>
        <taxon>Insecta</taxon>
        <taxon>Pterygota</taxon>
        <taxon>Neoptera</taxon>
        <taxon>Endopterygota</taxon>
        <taxon>Lepidoptera</taxon>
        <taxon>Glossata</taxon>
        <taxon>Ditrysia</taxon>
        <taxon>Bombycoidea</taxon>
        <taxon>Sphingidae</taxon>
        <taxon>Sphinginae</taxon>
        <taxon>Sphingini</taxon>
        <taxon>Manduca</taxon>
    </lineage>
</organism>
<protein>
    <recommendedName>
        <fullName evidence="1">DUF5641 domain-containing protein</fullName>
    </recommendedName>
</protein>
<keyword evidence="3" id="KW-1185">Reference proteome</keyword>
<accession>A0A922CQQ0</accession>
<evidence type="ECO:0000259" key="1">
    <source>
        <dbReference type="Pfam" id="PF18701"/>
    </source>
</evidence>
<dbReference type="PANTHER" id="PTHR47331:SF2">
    <property type="match status" value="1"/>
</dbReference>
<dbReference type="EMBL" id="JH668502">
    <property type="protein sequence ID" value="KAG6455945.1"/>
    <property type="molecule type" value="Genomic_DNA"/>
</dbReference>
<dbReference type="InterPro" id="IPR040676">
    <property type="entry name" value="DUF5641"/>
</dbReference>
<dbReference type="Pfam" id="PF18701">
    <property type="entry name" value="DUF5641"/>
    <property type="match status" value="1"/>
</dbReference>
<reference evidence="2" key="2">
    <citation type="submission" date="2020-12" db="EMBL/GenBank/DDBJ databases">
        <authorList>
            <person name="Kanost M."/>
        </authorList>
    </citation>
    <scope>NUCLEOTIDE SEQUENCE</scope>
</reference>
<gene>
    <name evidence="2" type="ORF">O3G_MSEX009508</name>
</gene>
<reference evidence="2" key="1">
    <citation type="journal article" date="2016" name="Insect Biochem. Mol. Biol.">
        <title>Multifaceted biological insights from a draft genome sequence of the tobacco hornworm moth, Manduca sexta.</title>
        <authorList>
            <person name="Kanost M.R."/>
            <person name="Arrese E.L."/>
            <person name="Cao X."/>
            <person name="Chen Y.R."/>
            <person name="Chellapilla S."/>
            <person name="Goldsmith M.R."/>
            <person name="Grosse-Wilde E."/>
            <person name="Heckel D.G."/>
            <person name="Herndon N."/>
            <person name="Jiang H."/>
            <person name="Papanicolaou A."/>
            <person name="Qu J."/>
            <person name="Soulages J.L."/>
            <person name="Vogel H."/>
            <person name="Walters J."/>
            <person name="Waterhouse R.M."/>
            <person name="Ahn S.J."/>
            <person name="Almeida F.C."/>
            <person name="An C."/>
            <person name="Aqrawi P."/>
            <person name="Bretschneider A."/>
            <person name="Bryant W.B."/>
            <person name="Bucks S."/>
            <person name="Chao H."/>
            <person name="Chevignon G."/>
            <person name="Christen J.M."/>
            <person name="Clarke D.F."/>
            <person name="Dittmer N.T."/>
            <person name="Ferguson L.C.F."/>
            <person name="Garavelou S."/>
            <person name="Gordon K.H.J."/>
            <person name="Gunaratna R.T."/>
            <person name="Han Y."/>
            <person name="Hauser F."/>
            <person name="He Y."/>
            <person name="Heidel-Fischer H."/>
            <person name="Hirsh A."/>
            <person name="Hu Y."/>
            <person name="Jiang H."/>
            <person name="Kalra D."/>
            <person name="Klinner C."/>
            <person name="Konig C."/>
            <person name="Kovar C."/>
            <person name="Kroll A.R."/>
            <person name="Kuwar S.S."/>
            <person name="Lee S.L."/>
            <person name="Lehman R."/>
            <person name="Li K."/>
            <person name="Li Z."/>
            <person name="Liang H."/>
            <person name="Lovelace S."/>
            <person name="Lu Z."/>
            <person name="Mansfield J.H."/>
            <person name="McCulloch K.J."/>
            <person name="Mathew T."/>
            <person name="Morton B."/>
            <person name="Muzny D.M."/>
            <person name="Neunemann D."/>
            <person name="Ongeri F."/>
            <person name="Pauchet Y."/>
            <person name="Pu L.L."/>
            <person name="Pyrousis I."/>
            <person name="Rao X.J."/>
            <person name="Redding A."/>
            <person name="Roesel C."/>
            <person name="Sanchez-Gracia A."/>
            <person name="Schaack S."/>
            <person name="Shukla A."/>
            <person name="Tetreau G."/>
            <person name="Wang Y."/>
            <person name="Xiong G.H."/>
            <person name="Traut W."/>
            <person name="Walsh T.K."/>
            <person name="Worley K.C."/>
            <person name="Wu D."/>
            <person name="Wu W."/>
            <person name="Wu Y.Q."/>
            <person name="Zhang X."/>
            <person name="Zou Z."/>
            <person name="Zucker H."/>
            <person name="Briscoe A.D."/>
            <person name="Burmester T."/>
            <person name="Clem R.J."/>
            <person name="Feyereisen R."/>
            <person name="Grimmelikhuijzen C.J.P."/>
            <person name="Hamodrakas S.J."/>
            <person name="Hansson B.S."/>
            <person name="Huguet E."/>
            <person name="Jermiin L.S."/>
            <person name="Lan Q."/>
            <person name="Lehman H.K."/>
            <person name="Lorenzen M."/>
            <person name="Merzendorfer H."/>
            <person name="Michalopoulos I."/>
            <person name="Morton D.B."/>
            <person name="Muthukrishnan S."/>
            <person name="Oakeshott J.G."/>
            <person name="Palmer W."/>
            <person name="Park Y."/>
            <person name="Passarelli A.L."/>
            <person name="Rozas J."/>
            <person name="Schwartz L.M."/>
            <person name="Smith W."/>
            <person name="Southgate A."/>
            <person name="Vilcinskas A."/>
            <person name="Vogt R."/>
            <person name="Wang P."/>
            <person name="Werren J."/>
            <person name="Yu X.Q."/>
            <person name="Zhou J.J."/>
            <person name="Brown S.J."/>
            <person name="Scherer S.E."/>
            <person name="Richards S."/>
            <person name="Blissard G.W."/>
        </authorList>
    </citation>
    <scope>NUCLEOTIDE SEQUENCE</scope>
</reference>
<name>A0A922CQQ0_MANSE</name>
<proteinExistence type="predicted"/>
<feature type="domain" description="DUF5641" evidence="1">
    <location>
        <begin position="2"/>
        <end position="76"/>
    </location>
</feature>